<keyword evidence="2" id="KW-1185">Reference proteome</keyword>
<accession>A0AAV1S2D5</accession>
<dbReference type="AlphaFoldDB" id="A0AAV1S2D5"/>
<name>A0AAV1S2D5_9ROSI</name>
<gene>
    <name evidence="1" type="ORF">DCAF_LOCUS17918</name>
</gene>
<dbReference type="Proteomes" id="UP001314170">
    <property type="component" value="Unassembled WGS sequence"/>
</dbReference>
<organism evidence="1 2">
    <name type="scientific">Dovyalis caffra</name>
    <dbReference type="NCBI Taxonomy" id="77055"/>
    <lineage>
        <taxon>Eukaryota</taxon>
        <taxon>Viridiplantae</taxon>
        <taxon>Streptophyta</taxon>
        <taxon>Embryophyta</taxon>
        <taxon>Tracheophyta</taxon>
        <taxon>Spermatophyta</taxon>
        <taxon>Magnoliopsida</taxon>
        <taxon>eudicotyledons</taxon>
        <taxon>Gunneridae</taxon>
        <taxon>Pentapetalae</taxon>
        <taxon>rosids</taxon>
        <taxon>fabids</taxon>
        <taxon>Malpighiales</taxon>
        <taxon>Salicaceae</taxon>
        <taxon>Flacourtieae</taxon>
        <taxon>Dovyalis</taxon>
    </lineage>
</organism>
<sequence length="63" mass="7302">MDQQDMDRCHRIGQTKPRSCLRVDNNSICRAFSKSKLEHVVIGKGQFHQERTKSSKSKVIKDD</sequence>
<evidence type="ECO:0000313" key="2">
    <source>
        <dbReference type="Proteomes" id="UP001314170"/>
    </source>
</evidence>
<comment type="caution">
    <text evidence="1">The sequence shown here is derived from an EMBL/GenBank/DDBJ whole genome shotgun (WGS) entry which is preliminary data.</text>
</comment>
<dbReference type="InterPro" id="IPR027417">
    <property type="entry name" value="P-loop_NTPase"/>
</dbReference>
<protein>
    <submittedName>
        <fullName evidence="1">Uncharacterized protein</fullName>
    </submittedName>
</protein>
<evidence type="ECO:0000313" key="1">
    <source>
        <dbReference type="EMBL" id="CAK7344729.1"/>
    </source>
</evidence>
<dbReference type="Gene3D" id="3.40.50.300">
    <property type="entry name" value="P-loop containing nucleotide triphosphate hydrolases"/>
    <property type="match status" value="1"/>
</dbReference>
<reference evidence="1 2" key="1">
    <citation type="submission" date="2024-01" db="EMBL/GenBank/DDBJ databases">
        <authorList>
            <person name="Waweru B."/>
        </authorList>
    </citation>
    <scope>NUCLEOTIDE SEQUENCE [LARGE SCALE GENOMIC DNA]</scope>
</reference>
<proteinExistence type="predicted"/>
<dbReference type="EMBL" id="CAWUPB010001165">
    <property type="protein sequence ID" value="CAK7344729.1"/>
    <property type="molecule type" value="Genomic_DNA"/>
</dbReference>